<name>A0ABY3ST72_9BACL</name>
<feature type="domain" description="Copper amine oxidase-like N-terminal" evidence="3">
    <location>
        <begin position="45"/>
        <end position="150"/>
    </location>
</feature>
<evidence type="ECO:0000256" key="1">
    <source>
        <dbReference type="SAM" id="MobiDB-lite"/>
    </source>
</evidence>
<dbReference type="RefSeq" id="WP_235123120.1">
    <property type="nucleotide sequence ID" value="NZ_CP090979.1"/>
</dbReference>
<dbReference type="InterPro" id="IPR036582">
    <property type="entry name" value="Mao_N_sf"/>
</dbReference>
<dbReference type="EMBL" id="CP090979">
    <property type="protein sequence ID" value="UJF36570.1"/>
    <property type="molecule type" value="Genomic_DNA"/>
</dbReference>
<reference evidence="4 5" key="1">
    <citation type="journal article" date="2024" name="Int. J. Syst. Evol. Microbiol.">
        <title>Paenibacillus hexagrammi sp. nov., a novel bacterium isolated from the gut content of Hexagrammos agrammus.</title>
        <authorList>
            <person name="Jung H.K."/>
            <person name="Kim D.G."/>
            <person name="Zin H."/>
            <person name="Park J."/>
            <person name="Jung H."/>
            <person name="Kim Y.O."/>
            <person name="Kong H.J."/>
            <person name="Kim J.W."/>
            <person name="Kim Y.S."/>
        </authorList>
    </citation>
    <scope>NUCLEOTIDE SEQUENCE [LARGE SCALE GENOMIC DNA]</scope>
    <source>
        <strain evidence="4 5">YPD9-1</strain>
    </source>
</reference>
<evidence type="ECO:0000313" key="4">
    <source>
        <dbReference type="EMBL" id="UJF36570.1"/>
    </source>
</evidence>
<keyword evidence="5" id="KW-1185">Reference proteome</keyword>
<gene>
    <name evidence="4" type="ORF">L0M14_30750</name>
</gene>
<keyword evidence="4" id="KW-0614">Plasmid</keyword>
<accession>A0ABY3ST72</accession>
<dbReference type="Gene3D" id="3.30.457.10">
    <property type="entry name" value="Copper amine oxidase-like, N-terminal domain"/>
    <property type="match status" value="1"/>
</dbReference>
<proteinExistence type="predicted"/>
<keyword evidence="2" id="KW-0732">Signal</keyword>
<geneLocation type="plasmid" evidence="4 5">
    <name>pYPD9-1</name>
</geneLocation>
<feature type="signal peptide" evidence="2">
    <location>
        <begin position="1"/>
        <end position="28"/>
    </location>
</feature>
<protein>
    <submittedName>
        <fullName evidence="4">Copper amine oxidase N-terminal domain-containing protein</fullName>
    </submittedName>
</protein>
<organism evidence="4 5">
    <name type="scientific">Paenibacillus hexagrammi</name>
    <dbReference type="NCBI Taxonomy" id="2908839"/>
    <lineage>
        <taxon>Bacteria</taxon>
        <taxon>Bacillati</taxon>
        <taxon>Bacillota</taxon>
        <taxon>Bacilli</taxon>
        <taxon>Bacillales</taxon>
        <taxon>Paenibacillaceae</taxon>
        <taxon>Paenibacillus</taxon>
    </lineage>
</organism>
<feature type="region of interest" description="Disordered" evidence="1">
    <location>
        <begin position="297"/>
        <end position="316"/>
    </location>
</feature>
<feature type="chain" id="PRO_5046918429" evidence="2">
    <location>
        <begin position="29"/>
        <end position="337"/>
    </location>
</feature>
<dbReference type="SUPFAM" id="SSF55383">
    <property type="entry name" value="Copper amine oxidase, domain N"/>
    <property type="match status" value="1"/>
</dbReference>
<evidence type="ECO:0000259" key="3">
    <source>
        <dbReference type="Pfam" id="PF07833"/>
    </source>
</evidence>
<evidence type="ECO:0000313" key="5">
    <source>
        <dbReference type="Proteomes" id="UP001649230"/>
    </source>
</evidence>
<sequence>MKIKKVAVLASSLVIASMLLNSGVVVNAKTAGELSESYIEAHVKIDGKEQTFTQPALIISGSTLVPMRAIFEKLGADITWDNPTKTVTAIKGTTTIKLKINELVAYVDGKKVNLATKPQLINGNTMVPLRFVSESLGAVVEWEPNTLTAVITSAGSKDTNNKDRQNIDLTYKGVAIGDSRASAEAKLGDEVNHCVFIDDKVVYISIGGGDTLSNGLGGQDNYSIKNVVDIIGLDNLTYNSTFFTGNSFLIGHVGKNLLFFEVITAYNKDLNSTDFGYARTFMFDETSLKLIKKEVSDYNNDKSSDSDSDSDRKEDMLSTFTDSGKKFSFKCCNNPNE</sequence>
<dbReference type="Proteomes" id="UP001649230">
    <property type="component" value="Plasmid pYPD9-1"/>
</dbReference>
<evidence type="ECO:0000256" key="2">
    <source>
        <dbReference type="SAM" id="SignalP"/>
    </source>
</evidence>
<dbReference type="InterPro" id="IPR012854">
    <property type="entry name" value="Cu_amine_oxidase-like_N"/>
</dbReference>
<dbReference type="Pfam" id="PF07833">
    <property type="entry name" value="Cu_amine_oxidN1"/>
    <property type="match status" value="1"/>
</dbReference>